<dbReference type="Proteomes" id="UP000005239">
    <property type="component" value="Unassembled WGS sequence"/>
</dbReference>
<dbReference type="EnsemblMetazoa" id="PPA46689.1">
    <property type="protein sequence ID" value="PPA46689.1"/>
    <property type="gene ID" value="WBGene00304468"/>
</dbReference>
<reference evidence="2" key="2">
    <citation type="submission" date="2022-06" db="UniProtKB">
        <authorList>
            <consortium name="EnsemblMetazoa"/>
        </authorList>
    </citation>
    <scope>IDENTIFICATION</scope>
    <source>
        <strain evidence="2">PS312</strain>
    </source>
</reference>
<feature type="transmembrane region" description="Helical" evidence="1">
    <location>
        <begin position="148"/>
        <end position="169"/>
    </location>
</feature>
<accession>A0A8R1V5G1</accession>
<feature type="transmembrane region" description="Helical" evidence="1">
    <location>
        <begin position="70"/>
        <end position="88"/>
    </location>
</feature>
<gene>
    <name evidence="2" type="primary">WBGene00304468</name>
</gene>
<evidence type="ECO:0000313" key="2">
    <source>
        <dbReference type="EnsemblMetazoa" id="PPA46689.1"/>
    </source>
</evidence>
<keyword evidence="1" id="KW-1133">Transmembrane helix</keyword>
<keyword evidence="3" id="KW-1185">Reference proteome</keyword>
<dbReference type="AlphaFoldDB" id="A0A8R1V5G1"/>
<organism evidence="2 3">
    <name type="scientific">Pristionchus pacificus</name>
    <name type="common">Parasitic nematode worm</name>
    <dbReference type="NCBI Taxonomy" id="54126"/>
    <lineage>
        <taxon>Eukaryota</taxon>
        <taxon>Metazoa</taxon>
        <taxon>Ecdysozoa</taxon>
        <taxon>Nematoda</taxon>
        <taxon>Chromadorea</taxon>
        <taxon>Rhabditida</taxon>
        <taxon>Rhabditina</taxon>
        <taxon>Diplogasteromorpha</taxon>
        <taxon>Diplogasteroidea</taxon>
        <taxon>Neodiplogasteridae</taxon>
        <taxon>Pristionchus</taxon>
    </lineage>
</organism>
<feature type="transmembrane region" description="Helical" evidence="1">
    <location>
        <begin position="108"/>
        <end position="127"/>
    </location>
</feature>
<proteinExistence type="predicted"/>
<keyword evidence="1" id="KW-0472">Membrane</keyword>
<feature type="transmembrane region" description="Helical" evidence="1">
    <location>
        <begin position="26"/>
        <end position="49"/>
    </location>
</feature>
<protein>
    <submittedName>
        <fullName evidence="2">Uncharacterized protein</fullName>
    </submittedName>
</protein>
<evidence type="ECO:0000256" key="1">
    <source>
        <dbReference type="SAM" id="Phobius"/>
    </source>
</evidence>
<sequence length="323" mass="37000">GSISLCLCLAVLSVVGDAPFFPNPFLLIFAFQTMASSLALLVVTVPMACVIAMDQPYFLHPKFIDIPGHLFTFFLFFILSTQFCITLRRIVRTWSEETVDAVFKQCHLLHIQLGFATLFSMVATVFLSKRESVSYFNHSLMAWRINKMDWYITCGFCVVFAVVLILLNLPTLRLMWARRRRSLFSLEELVLQFDSSSCRRCRTPRAILLSTPNRIEWESRGIILPAPSPIPPSIHRLPTVAHTQHRLLLQYVEGFYPPTNVHDTIVTINHSGIGSGPSQSWRRQTAWRLTHFLALFHVFQVIFIQRVQHISHASHLTCLSLNK</sequence>
<keyword evidence="1" id="KW-0812">Transmembrane</keyword>
<evidence type="ECO:0000313" key="3">
    <source>
        <dbReference type="Proteomes" id="UP000005239"/>
    </source>
</evidence>
<name>A0A8R1V5G1_PRIPA</name>
<reference evidence="3" key="1">
    <citation type="journal article" date="2008" name="Nat. Genet.">
        <title>The Pristionchus pacificus genome provides a unique perspective on nematode lifestyle and parasitism.</title>
        <authorList>
            <person name="Dieterich C."/>
            <person name="Clifton S.W."/>
            <person name="Schuster L.N."/>
            <person name="Chinwalla A."/>
            <person name="Delehaunty K."/>
            <person name="Dinkelacker I."/>
            <person name="Fulton L."/>
            <person name="Fulton R."/>
            <person name="Godfrey J."/>
            <person name="Minx P."/>
            <person name="Mitreva M."/>
            <person name="Roeseler W."/>
            <person name="Tian H."/>
            <person name="Witte H."/>
            <person name="Yang S.P."/>
            <person name="Wilson R.K."/>
            <person name="Sommer R.J."/>
        </authorList>
    </citation>
    <scope>NUCLEOTIDE SEQUENCE [LARGE SCALE GENOMIC DNA]</scope>
    <source>
        <strain evidence="3">PS312</strain>
    </source>
</reference>